<dbReference type="Gene3D" id="2.130.10.10">
    <property type="entry name" value="YVTN repeat-like/Quinoprotein amine dehydrogenase"/>
    <property type="match status" value="1"/>
</dbReference>
<gene>
    <name evidence="9" type="ORF">PV327_006729</name>
</gene>
<dbReference type="AlphaFoldDB" id="A0AA39KIM2"/>
<evidence type="ECO:0000256" key="1">
    <source>
        <dbReference type="ARBA" id="ARBA00004123"/>
    </source>
</evidence>
<dbReference type="PROSITE" id="PS00678">
    <property type="entry name" value="WD_REPEATS_1"/>
    <property type="match status" value="2"/>
</dbReference>
<dbReference type="InterPro" id="IPR015943">
    <property type="entry name" value="WD40/YVTN_repeat-like_dom_sf"/>
</dbReference>
<dbReference type="PANTHER" id="PTHR45903">
    <property type="entry name" value="GLUTAMATE-RICH WD REPEAT-CONTAINING PROTEIN 1"/>
    <property type="match status" value="1"/>
</dbReference>
<evidence type="ECO:0000256" key="3">
    <source>
        <dbReference type="ARBA" id="ARBA00022737"/>
    </source>
</evidence>
<dbReference type="EMBL" id="JAQQBR010001833">
    <property type="protein sequence ID" value="KAK0163013.1"/>
    <property type="molecule type" value="Genomic_DNA"/>
</dbReference>
<comment type="subcellular location">
    <subcellularLocation>
        <location evidence="1">Nucleus</location>
    </subcellularLocation>
</comment>
<dbReference type="InterPro" id="IPR020472">
    <property type="entry name" value="WD40_PAC1"/>
</dbReference>
<comment type="caution">
    <text evidence="9">The sequence shown here is derived from an EMBL/GenBank/DDBJ whole genome shotgun (WGS) entry which is preliminary data.</text>
</comment>
<reference evidence="9" key="1">
    <citation type="journal article" date="2023" name="bioRxiv">
        <title>Scaffold-level genome assemblies of two parasitoid biocontrol wasps reveal the parthenogenesis mechanism and an associated novel virus.</title>
        <authorList>
            <person name="Inwood S."/>
            <person name="Skelly J."/>
            <person name="Guhlin J."/>
            <person name="Harrop T."/>
            <person name="Goldson S."/>
            <person name="Dearden P."/>
        </authorList>
    </citation>
    <scope>NUCLEOTIDE SEQUENCE</scope>
    <source>
        <strain evidence="9">Lincoln</strain>
        <tissue evidence="9">Whole body</tissue>
    </source>
</reference>
<dbReference type="InterPro" id="IPR001680">
    <property type="entry name" value="WD40_rpt"/>
</dbReference>
<keyword evidence="3" id="KW-0677">Repeat</keyword>
<dbReference type="SMART" id="SM00320">
    <property type="entry name" value="WD40"/>
    <property type="match status" value="6"/>
</dbReference>
<accession>A0AA39KIM2</accession>
<feature type="domain" description="Histone-binding protein RBBP4-like N-terminal" evidence="8">
    <location>
        <begin position="63"/>
        <end position="130"/>
    </location>
</feature>
<feature type="repeat" description="WD" evidence="6">
    <location>
        <begin position="277"/>
        <end position="312"/>
    </location>
</feature>
<feature type="compositionally biased region" description="Acidic residues" evidence="7">
    <location>
        <begin position="16"/>
        <end position="46"/>
    </location>
</feature>
<keyword evidence="4" id="KW-0539">Nucleus</keyword>
<reference evidence="9" key="2">
    <citation type="submission" date="2023-03" db="EMBL/GenBank/DDBJ databases">
        <authorList>
            <person name="Inwood S.N."/>
            <person name="Skelly J.G."/>
            <person name="Guhlin J."/>
            <person name="Harrop T.W.R."/>
            <person name="Goldson S.G."/>
            <person name="Dearden P.K."/>
        </authorList>
    </citation>
    <scope>NUCLEOTIDE SEQUENCE</scope>
    <source>
        <strain evidence="9">Lincoln</strain>
        <tissue evidence="9">Whole body</tissue>
    </source>
</reference>
<dbReference type="GO" id="GO:0042254">
    <property type="term" value="P:ribosome biogenesis"/>
    <property type="evidence" value="ECO:0007669"/>
    <property type="project" value="TreeGrafter"/>
</dbReference>
<evidence type="ECO:0000256" key="5">
    <source>
        <dbReference type="ARBA" id="ARBA00040876"/>
    </source>
</evidence>
<keyword evidence="10" id="KW-1185">Reference proteome</keyword>
<dbReference type="Pfam" id="PF12265">
    <property type="entry name" value="CAF1C_H4-bd"/>
    <property type="match status" value="1"/>
</dbReference>
<evidence type="ECO:0000256" key="4">
    <source>
        <dbReference type="ARBA" id="ARBA00023242"/>
    </source>
</evidence>
<evidence type="ECO:0000259" key="8">
    <source>
        <dbReference type="Pfam" id="PF12265"/>
    </source>
</evidence>
<feature type="repeat" description="WD" evidence="6">
    <location>
        <begin position="324"/>
        <end position="359"/>
    </location>
</feature>
<dbReference type="SUPFAM" id="SSF50978">
    <property type="entry name" value="WD40 repeat-like"/>
    <property type="match status" value="1"/>
</dbReference>
<feature type="region of interest" description="Disordered" evidence="7">
    <location>
        <begin position="133"/>
        <end position="158"/>
    </location>
</feature>
<evidence type="ECO:0000313" key="9">
    <source>
        <dbReference type="EMBL" id="KAK0163013.1"/>
    </source>
</evidence>
<organism evidence="9 10">
    <name type="scientific">Microctonus hyperodae</name>
    <name type="common">Parasitoid wasp</name>
    <dbReference type="NCBI Taxonomy" id="165561"/>
    <lineage>
        <taxon>Eukaryota</taxon>
        <taxon>Metazoa</taxon>
        <taxon>Ecdysozoa</taxon>
        <taxon>Arthropoda</taxon>
        <taxon>Hexapoda</taxon>
        <taxon>Insecta</taxon>
        <taxon>Pterygota</taxon>
        <taxon>Neoptera</taxon>
        <taxon>Endopterygota</taxon>
        <taxon>Hymenoptera</taxon>
        <taxon>Apocrita</taxon>
        <taxon>Ichneumonoidea</taxon>
        <taxon>Braconidae</taxon>
        <taxon>Euphorinae</taxon>
        <taxon>Microctonus</taxon>
    </lineage>
</organism>
<evidence type="ECO:0000313" key="10">
    <source>
        <dbReference type="Proteomes" id="UP001168972"/>
    </source>
</evidence>
<sequence>MKLEIKMESDSINDHDMEDMEQSSEEDADESMEEEQECEDNENEDENNIKKEVYLPGKSLEKDEKLTVDLSAYRMLHRAQTGAPCLSFDVIRDDFGASRETYPLSMYLVAGTQAAQTHVNNLLVMKMTNLTGIQNNDDDSDEESSEDEDEDSAKKDPVMSVASIKHQGCVNRIRCTQISGTTIAASWSELGRVKLWNLDEQLKALEDPVSLTAYNKKIDKQNDTKPIFIFKGHLVEGYGLDWCATEPGTLASGDCKGNIHIWRQTKGDWNVDQRPYNSHSPNSVEDLQWSPNERHVLASCSVDKSIKIWDTRVSPQSACMLTTSDAHSSDVNVISWNRKESRFIVSGGDDGIVKIWDLRQFGGTNSAVAIFKQHTAPITSVEWNPDEATVFASAGADDQIAQWDLSVEVDETEPVDEGLSDLPPQLLFIHQGQSDVKELHWHPQCPGTMISTAHSGFNVFRTISV</sequence>
<evidence type="ECO:0000256" key="6">
    <source>
        <dbReference type="PROSITE-ProRule" id="PRU00221"/>
    </source>
</evidence>
<feature type="repeat" description="WD" evidence="6">
    <location>
        <begin position="371"/>
        <end position="406"/>
    </location>
</feature>
<dbReference type="InterPro" id="IPR051972">
    <property type="entry name" value="Glutamate-rich_WD_repeat"/>
</dbReference>
<feature type="compositionally biased region" description="Acidic residues" evidence="7">
    <location>
        <begin position="136"/>
        <end position="151"/>
    </location>
</feature>
<dbReference type="GO" id="GO:0005730">
    <property type="term" value="C:nucleolus"/>
    <property type="evidence" value="ECO:0007669"/>
    <property type="project" value="TreeGrafter"/>
</dbReference>
<dbReference type="PROSITE" id="PS50294">
    <property type="entry name" value="WD_REPEATS_REGION"/>
    <property type="match status" value="2"/>
</dbReference>
<proteinExistence type="predicted"/>
<evidence type="ECO:0000256" key="2">
    <source>
        <dbReference type="ARBA" id="ARBA00022574"/>
    </source>
</evidence>
<feature type="compositionally biased region" description="Basic and acidic residues" evidence="7">
    <location>
        <begin position="1"/>
        <end position="15"/>
    </location>
</feature>
<feature type="region of interest" description="Disordered" evidence="7">
    <location>
        <begin position="1"/>
        <end position="53"/>
    </location>
</feature>
<dbReference type="PRINTS" id="PR00320">
    <property type="entry name" value="GPROTEINBRPT"/>
</dbReference>
<protein>
    <recommendedName>
        <fullName evidence="5">Glutamate-rich WD repeat-containing protein 1</fullName>
    </recommendedName>
</protein>
<dbReference type="InterPro" id="IPR022052">
    <property type="entry name" value="Histone-bd_RBBP4-like_N"/>
</dbReference>
<dbReference type="PANTHER" id="PTHR45903:SF1">
    <property type="entry name" value="GLUTAMATE-RICH WD REPEAT-CONTAINING PROTEIN 1"/>
    <property type="match status" value="1"/>
</dbReference>
<dbReference type="InterPro" id="IPR036322">
    <property type="entry name" value="WD40_repeat_dom_sf"/>
</dbReference>
<dbReference type="Pfam" id="PF00400">
    <property type="entry name" value="WD40"/>
    <property type="match status" value="3"/>
</dbReference>
<dbReference type="InterPro" id="IPR019775">
    <property type="entry name" value="WD40_repeat_CS"/>
</dbReference>
<name>A0AA39KIM2_MICHY</name>
<evidence type="ECO:0000256" key="7">
    <source>
        <dbReference type="SAM" id="MobiDB-lite"/>
    </source>
</evidence>
<keyword evidence="2 6" id="KW-0853">WD repeat</keyword>
<dbReference type="PROSITE" id="PS50082">
    <property type="entry name" value="WD_REPEATS_2"/>
    <property type="match status" value="3"/>
</dbReference>
<dbReference type="Proteomes" id="UP001168972">
    <property type="component" value="Unassembled WGS sequence"/>
</dbReference>